<proteinExistence type="predicted"/>
<protein>
    <submittedName>
        <fullName evidence="1">Uncharacterized protein</fullName>
    </submittedName>
</protein>
<name>A0ABQ0YUQ7_9NOCA</name>
<keyword evidence="2" id="KW-1185">Reference proteome</keyword>
<dbReference type="Proteomes" id="UP000325466">
    <property type="component" value="Unassembled WGS sequence"/>
</dbReference>
<organism evidence="1 2">
    <name type="scientific">Rhodococcus aetherivorans</name>
    <dbReference type="NCBI Taxonomy" id="191292"/>
    <lineage>
        <taxon>Bacteria</taxon>
        <taxon>Bacillati</taxon>
        <taxon>Actinomycetota</taxon>
        <taxon>Actinomycetes</taxon>
        <taxon>Mycobacteriales</taxon>
        <taxon>Nocardiaceae</taxon>
        <taxon>Rhodococcus</taxon>
    </lineage>
</organism>
<dbReference type="EMBL" id="BLAH01000197">
    <property type="protein sequence ID" value="GES40386.1"/>
    <property type="molecule type" value="Genomic_DNA"/>
</dbReference>
<gene>
    <name evidence="1" type="ORF">RAJCM14343_5669</name>
</gene>
<reference evidence="1 2" key="1">
    <citation type="journal article" date="2018" name="Biodegradation">
        <title>1,4-Dioxane degradation characteristics of Rhodococcus aetherivorans JCM 14343.</title>
        <authorList>
            <person name="Inoue D."/>
            <person name="Tsunoda T."/>
            <person name="Yamamoto N."/>
            <person name="Ike M."/>
            <person name="Sei K."/>
        </authorList>
    </citation>
    <scope>NUCLEOTIDE SEQUENCE [LARGE SCALE GENOMIC DNA]</scope>
    <source>
        <strain evidence="1 2">JCM 14343</strain>
    </source>
</reference>
<accession>A0ABQ0YUQ7</accession>
<sequence length="51" mass="6250">MRRSSLRCFFFDMRLRRFLITEPIWVFPHVLSSVPARTPVTYACCRRWASW</sequence>
<evidence type="ECO:0000313" key="2">
    <source>
        <dbReference type="Proteomes" id="UP000325466"/>
    </source>
</evidence>
<comment type="caution">
    <text evidence="1">The sequence shown here is derived from an EMBL/GenBank/DDBJ whole genome shotgun (WGS) entry which is preliminary data.</text>
</comment>
<evidence type="ECO:0000313" key="1">
    <source>
        <dbReference type="EMBL" id="GES40386.1"/>
    </source>
</evidence>